<protein>
    <submittedName>
        <fullName evidence="1">Uncharacterized protein</fullName>
    </submittedName>
</protein>
<name>A0A1Y3MDD6_9BACI</name>
<comment type="caution">
    <text evidence="1">The sequence shown here is derived from an EMBL/GenBank/DDBJ whole genome shotgun (WGS) entry which is preliminary data.</text>
</comment>
<evidence type="ECO:0000313" key="2">
    <source>
        <dbReference type="Proteomes" id="UP000195321"/>
    </source>
</evidence>
<gene>
    <name evidence="1" type="ORF">BW425_13605</name>
</gene>
<proteinExistence type="predicted"/>
<dbReference type="EMBL" id="MWPX01000013">
    <property type="protein sequence ID" value="OUM48429.1"/>
    <property type="molecule type" value="Genomic_DNA"/>
</dbReference>
<dbReference type="AlphaFoldDB" id="A0A1Y3MDD6"/>
<organism evidence="1 2">
    <name type="scientific">Bacillus pseudomycoides</name>
    <dbReference type="NCBI Taxonomy" id="64104"/>
    <lineage>
        <taxon>Bacteria</taxon>
        <taxon>Bacillati</taxon>
        <taxon>Bacillota</taxon>
        <taxon>Bacilli</taxon>
        <taxon>Bacillales</taxon>
        <taxon>Bacillaceae</taxon>
        <taxon>Bacillus</taxon>
        <taxon>Bacillus cereus group</taxon>
    </lineage>
</organism>
<accession>A0A1Y3MDD6</accession>
<evidence type="ECO:0000313" key="1">
    <source>
        <dbReference type="EMBL" id="OUM48429.1"/>
    </source>
</evidence>
<sequence length="76" mass="9228">MTLLLYLCECKLGRDKTFLFGMGERIRSYVEAVRAYFRPMRYENKKRKREEGLFCLRSRDLYVETKKDGSEKIDYL</sequence>
<dbReference type="Proteomes" id="UP000195321">
    <property type="component" value="Unassembled WGS sequence"/>
</dbReference>
<reference evidence="1 2" key="1">
    <citation type="submission" date="2017-02" db="EMBL/GenBank/DDBJ databases">
        <title>Bacillus pseudomycoides isolate FSL K6-0042.</title>
        <authorList>
            <person name="Kovac J."/>
        </authorList>
    </citation>
    <scope>NUCLEOTIDE SEQUENCE [LARGE SCALE GENOMIC DNA]</scope>
    <source>
        <strain evidence="1 2">FSL K6-0042</strain>
    </source>
</reference>